<dbReference type="AlphaFoldDB" id="A0A4Y2AM56"/>
<dbReference type="Proteomes" id="UP000499080">
    <property type="component" value="Unassembled WGS sequence"/>
</dbReference>
<reference evidence="1 2" key="1">
    <citation type="journal article" date="2019" name="Sci. Rep.">
        <title>Orb-weaving spider Araneus ventricosus genome elucidates the spidroin gene catalogue.</title>
        <authorList>
            <person name="Kono N."/>
            <person name="Nakamura H."/>
            <person name="Ohtoshi R."/>
            <person name="Moran D.A.P."/>
            <person name="Shinohara A."/>
            <person name="Yoshida Y."/>
            <person name="Fujiwara M."/>
            <person name="Mori M."/>
            <person name="Tomita M."/>
            <person name="Arakawa K."/>
        </authorList>
    </citation>
    <scope>NUCLEOTIDE SEQUENCE [LARGE SCALE GENOMIC DNA]</scope>
</reference>
<organism evidence="1 2">
    <name type="scientific">Araneus ventricosus</name>
    <name type="common">Orbweaver spider</name>
    <name type="synonym">Epeira ventricosa</name>
    <dbReference type="NCBI Taxonomy" id="182803"/>
    <lineage>
        <taxon>Eukaryota</taxon>
        <taxon>Metazoa</taxon>
        <taxon>Ecdysozoa</taxon>
        <taxon>Arthropoda</taxon>
        <taxon>Chelicerata</taxon>
        <taxon>Arachnida</taxon>
        <taxon>Araneae</taxon>
        <taxon>Araneomorphae</taxon>
        <taxon>Entelegynae</taxon>
        <taxon>Araneoidea</taxon>
        <taxon>Araneidae</taxon>
        <taxon>Araneus</taxon>
    </lineage>
</organism>
<accession>A0A4Y2AM56</accession>
<proteinExistence type="predicted"/>
<gene>
    <name evidence="1" type="ORF">AVEN_92242_1</name>
</gene>
<keyword evidence="2" id="KW-1185">Reference proteome</keyword>
<comment type="caution">
    <text evidence="1">The sequence shown here is derived from an EMBL/GenBank/DDBJ whole genome shotgun (WGS) entry which is preliminary data.</text>
</comment>
<sequence length="168" mass="19112">MEDKTGSFFCVMEEDTRNTNGWHNLVPSAQFSKQSFLLYRRLVFGQARPTNRLRYGQTASRASIQLLQLTPRALLLNKHKKSANIKLGWITAHVGYSANEATDVLAKKAKQEGIPTYIPAPRNHIKSLLQKEPIIRCKKNGTMDKQARVLTTFCLKSRQLILHVKGHK</sequence>
<evidence type="ECO:0000313" key="1">
    <source>
        <dbReference type="EMBL" id="GBL80326.1"/>
    </source>
</evidence>
<evidence type="ECO:0000313" key="2">
    <source>
        <dbReference type="Proteomes" id="UP000499080"/>
    </source>
</evidence>
<dbReference type="OrthoDB" id="6515318at2759"/>
<evidence type="ECO:0008006" key="3">
    <source>
        <dbReference type="Google" id="ProtNLM"/>
    </source>
</evidence>
<name>A0A4Y2AM56_ARAVE</name>
<protein>
    <recommendedName>
        <fullName evidence="3">RNase H type-1 domain-containing protein</fullName>
    </recommendedName>
</protein>
<dbReference type="EMBL" id="BGPR01000021">
    <property type="protein sequence ID" value="GBL80326.1"/>
    <property type="molecule type" value="Genomic_DNA"/>
</dbReference>